<name>A0ABW6V3N4_MICFU</name>
<protein>
    <recommendedName>
        <fullName evidence="3">Helix-turn-helix domain-containing protein</fullName>
    </recommendedName>
</protein>
<dbReference type="EMBL" id="JBIAXI010000007">
    <property type="protein sequence ID" value="MFF4773845.1"/>
    <property type="molecule type" value="Genomic_DNA"/>
</dbReference>
<dbReference type="Proteomes" id="UP001602119">
    <property type="component" value="Unassembled WGS sequence"/>
</dbReference>
<dbReference type="SUPFAM" id="SSF46689">
    <property type="entry name" value="Homeodomain-like"/>
    <property type="match status" value="1"/>
</dbReference>
<evidence type="ECO:0000313" key="1">
    <source>
        <dbReference type="EMBL" id="MFF4773845.1"/>
    </source>
</evidence>
<proteinExistence type="predicted"/>
<organism evidence="1 2">
    <name type="scientific">Microtetraspora fusca</name>
    <dbReference type="NCBI Taxonomy" id="1997"/>
    <lineage>
        <taxon>Bacteria</taxon>
        <taxon>Bacillati</taxon>
        <taxon>Actinomycetota</taxon>
        <taxon>Actinomycetes</taxon>
        <taxon>Streptosporangiales</taxon>
        <taxon>Streptosporangiaceae</taxon>
        <taxon>Microtetraspora</taxon>
    </lineage>
</organism>
<dbReference type="Gene3D" id="1.10.10.60">
    <property type="entry name" value="Homeodomain-like"/>
    <property type="match status" value="1"/>
</dbReference>
<dbReference type="RefSeq" id="WP_387342257.1">
    <property type="nucleotide sequence ID" value="NZ_JBIAXI010000007.1"/>
</dbReference>
<gene>
    <name evidence="1" type="ORF">ACFY05_13385</name>
</gene>
<evidence type="ECO:0008006" key="3">
    <source>
        <dbReference type="Google" id="ProtNLM"/>
    </source>
</evidence>
<accession>A0ABW6V3N4</accession>
<reference evidence="1 2" key="1">
    <citation type="submission" date="2024-10" db="EMBL/GenBank/DDBJ databases">
        <title>The Natural Products Discovery Center: Release of the First 8490 Sequenced Strains for Exploring Actinobacteria Biosynthetic Diversity.</title>
        <authorList>
            <person name="Kalkreuter E."/>
            <person name="Kautsar S.A."/>
            <person name="Yang D."/>
            <person name="Bader C.D."/>
            <person name="Teijaro C.N."/>
            <person name="Fluegel L."/>
            <person name="Davis C.M."/>
            <person name="Simpson J.R."/>
            <person name="Lauterbach L."/>
            <person name="Steele A.D."/>
            <person name="Gui C."/>
            <person name="Meng S."/>
            <person name="Li G."/>
            <person name="Viehrig K."/>
            <person name="Ye F."/>
            <person name="Su P."/>
            <person name="Kiefer A.F."/>
            <person name="Nichols A."/>
            <person name="Cepeda A.J."/>
            <person name="Yan W."/>
            <person name="Fan B."/>
            <person name="Jiang Y."/>
            <person name="Adhikari A."/>
            <person name="Zheng C.-J."/>
            <person name="Schuster L."/>
            <person name="Cowan T.M."/>
            <person name="Smanski M.J."/>
            <person name="Chevrette M.G."/>
            <person name="De Carvalho L.P.S."/>
            <person name="Shen B."/>
        </authorList>
    </citation>
    <scope>NUCLEOTIDE SEQUENCE [LARGE SCALE GENOMIC DNA]</scope>
    <source>
        <strain evidence="1 2">NPDC001281</strain>
    </source>
</reference>
<dbReference type="InterPro" id="IPR009057">
    <property type="entry name" value="Homeodomain-like_sf"/>
</dbReference>
<evidence type="ECO:0000313" key="2">
    <source>
        <dbReference type="Proteomes" id="UP001602119"/>
    </source>
</evidence>
<sequence length="295" mass="33195">MTRTPQQLARVEALRGQAIALRASGKSRAQIKNLLGIGSEGTLNELLRDVIPPGSPLRANAKDDLRARARELRLAGRSYNEIVSELGVSKSSVSLWVRDLPEPPRLSPEQRRQRAAEGARRYWESERGEREARRREVRDNAAAMVGRLSERDLLIAGAVAYWCEGGKNKPGRRYDRVVFMNSDPGLIRFFLRFLEAAGVDRADVAFHVCIHETADLAEAEKFWLEQTGGTADRFGNPVIKRHRPATVRSNVGEDYHGCLRVEVRRGAWLYRKIEGWVEGIFRAASIESAEPALDR</sequence>
<comment type="caution">
    <text evidence="1">The sequence shown here is derived from an EMBL/GenBank/DDBJ whole genome shotgun (WGS) entry which is preliminary data.</text>
</comment>
<keyword evidence="2" id="KW-1185">Reference proteome</keyword>